<proteinExistence type="predicted"/>
<organism evidence="2">
    <name type="scientific">Tanacetum cinerariifolium</name>
    <name type="common">Dalmatian daisy</name>
    <name type="synonym">Chrysanthemum cinerariifolium</name>
    <dbReference type="NCBI Taxonomy" id="118510"/>
    <lineage>
        <taxon>Eukaryota</taxon>
        <taxon>Viridiplantae</taxon>
        <taxon>Streptophyta</taxon>
        <taxon>Embryophyta</taxon>
        <taxon>Tracheophyta</taxon>
        <taxon>Spermatophyta</taxon>
        <taxon>Magnoliopsida</taxon>
        <taxon>eudicotyledons</taxon>
        <taxon>Gunneridae</taxon>
        <taxon>Pentapetalae</taxon>
        <taxon>asterids</taxon>
        <taxon>campanulids</taxon>
        <taxon>Asterales</taxon>
        <taxon>Asteraceae</taxon>
        <taxon>Asteroideae</taxon>
        <taxon>Anthemideae</taxon>
        <taxon>Anthemidinae</taxon>
        <taxon>Tanacetum</taxon>
    </lineage>
</organism>
<feature type="region of interest" description="Disordered" evidence="1">
    <location>
        <begin position="207"/>
        <end position="239"/>
    </location>
</feature>
<feature type="region of interest" description="Disordered" evidence="1">
    <location>
        <begin position="144"/>
        <end position="187"/>
    </location>
</feature>
<dbReference type="EMBL" id="BKCJ010187923">
    <property type="protein sequence ID" value="GEY54828.1"/>
    <property type="molecule type" value="Genomic_DNA"/>
</dbReference>
<comment type="caution">
    <text evidence="2">The sequence shown here is derived from an EMBL/GenBank/DDBJ whole genome shotgun (WGS) entry which is preliminary data.</text>
</comment>
<feature type="region of interest" description="Disordered" evidence="1">
    <location>
        <begin position="1"/>
        <end position="23"/>
    </location>
</feature>
<sequence length="301" mass="35235">MGEADPVLARPKEPFSSRKNSQSRATVRDLAHWLSFKVSKKEDTVYQHLDFTRKRECLIPNTEYPDEDDCFTNFKTEFSAIVFDDTLTSNATLSYEPMVSPLNENKIEFRISFDESDDEDYTVIFDENSFSYKIIYVDNLKTNSKNDKDKVDMPPFPSPEPTSEKDNDDDEIDIIQSSRGKGPYTNAKNEKIYDPYLDINRIFGNNYGEKNADDTQDSQEHKKEHEGNKHAESSKPTHDPTICQVRKFEIIKYSFDADDEYVAIKEYEYFDNSRTNINACQAYRELFYIMDEGWLMIRKEE</sequence>
<feature type="compositionally biased region" description="Basic and acidic residues" evidence="1">
    <location>
        <begin position="210"/>
        <end position="238"/>
    </location>
</feature>
<reference evidence="2" key="1">
    <citation type="journal article" date="2019" name="Sci. Rep.">
        <title>Draft genome of Tanacetum cinerariifolium, the natural source of mosquito coil.</title>
        <authorList>
            <person name="Yamashiro T."/>
            <person name="Shiraishi A."/>
            <person name="Satake H."/>
            <person name="Nakayama K."/>
        </authorList>
    </citation>
    <scope>NUCLEOTIDE SEQUENCE</scope>
</reference>
<evidence type="ECO:0000313" key="2">
    <source>
        <dbReference type="EMBL" id="GEY54828.1"/>
    </source>
</evidence>
<protein>
    <submittedName>
        <fullName evidence="2">Uncharacterized protein</fullName>
    </submittedName>
</protein>
<name>A0A699HPH4_TANCI</name>
<evidence type="ECO:0000256" key="1">
    <source>
        <dbReference type="SAM" id="MobiDB-lite"/>
    </source>
</evidence>
<gene>
    <name evidence="2" type="ORF">Tci_426802</name>
</gene>
<dbReference type="AlphaFoldDB" id="A0A699HPH4"/>
<accession>A0A699HPH4</accession>